<keyword evidence="1" id="KW-0472">Membrane</keyword>
<feature type="transmembrane region" description="Helical" evidence="1">
    <location>
        <begin position="29"/>
        <end position="46"/>
    </location>
</feature>
<reference evidence="2 3" key="1">
    <citation type="submission" date="2020-08" db="EMBL/GenBank/DDBJ databases">
        <title>Genomic Encyclopedia of Type Strains, Phase IV (KMG-IV): sequencing the most valuable type-strain genomes for metagenomic binning, comparative biology and taxonomic classification.</title>
        <authorList>
            <person name="Goeker M."/>
        </authorList>
    </citation>
    <scope>NUCLEOTIDE SEQUENCE [LARGE SCALE GENOMIC DNA]</scope>
    <source>
        <strain evidence="2 3">DSM 103526</strain>
    </source>
</reference>
<evidence type="ECO:0000313" key="3">
    <source>
        <dbReference type="Proteomes" id="UP000579281"/>
    </source>
</evidence>
<protein>
    <submittedName>
        <fullName evidence="2">Uncharacterized protein</fullName>
    </submittedName>
</protein>
<organism evidence="2 3">
    <name type="scientific">Anaerosolibacter carboniphilus</name>
    <dbReference type="NCBI Taxonomy" id="1417629"/>
    <lineage>
        <taxon>Bacteria</taxon>
        <taxon>Bacillati</taxon>
        <taxon>Bacillota</taxon>
        <taxon>Clostridia</taxon>
        <taxon>Peptostreptococcales</taxon>
        <taxon>Thermotaleaceae</taxon>
        <taxon>Anaerosolibacter</taxon>
    </lineage>
</organism>
<evidence type="ECO:0000313" key="2">
    <source>
        <dbReference type="EMBL" id="MBB6216013.1"/>
    </source>
</evidence>
<dbReference type="EMBL" id="JACHEN010000011">
    <property type="protein sequence ID" value="MBB6216013.1"/>
    <property type="molecule type" value="Genomic_DNA"/>
</dbReference>
<keyword evidence="1" id="KW-1133">Transmembrane helix</keyword>
<dbReference type="Proteomes" id="UP000579281">
    <property type="component" value="Unassembled WGS sequence"/>
</dbReference>
<keyword evidence="3" id="KW-1185">Reference proteome</keyword>
<evidence type="ECO:0000256" key="1">
    <source>
        <dbReference type="SAM" id="Phobius"/>
    </source>
</evidence>
<proteinExistence type="predicted"/>
<name>A0A841KRK0_9FIRM</name>
<feature type="transmembrane region" description="Helical" evidence="1">
    <location>
        <begin position="52"/>
        <end position="70"/>
    </location>
</feature>
<dbReference type="AlphaFoldDB" id="A0A841KRK0"/>
<sequence>MIVLFTYLLYFLIPLMIGSILFIIFKNKYWGMFATVLSGFLFVYLYPNIRSIWLLTIAFGLLWILIYLSFKR</sequence>
<keyword evidence="1" id="KW-0812">Transmembrane</keyword>
<feature type="transmembrane region" description="Helical" evidence="1">
    <location>
        <begin position="6"/>
        <end position="24"/>
    </location>
</feature>
<accession>A0A841KRK0</accession>
<comment type="caution">
    <text evidence="2">The sequence shown here is derived from an EMBL/GenBank/DDBJ whole genome shotgun (WGS) entry which is preliminary data.</text>
</comment>
<gene>
    <name evidence="2" type="ORF">HNQ80_002104</name>
</gene>